<evidence type="ECO:0000313" key="1">
    <source>
        <dbReference type="EMBL" id="EQD40477.1"/>
    </source>
</evidence>
<reference evidence="1" key="2">
    <citation type="journal article" date="2014" name="ISME J.">
        <title>Microbial stratification in low pH oxic and suboxic macroscopic growths along an acid mine drainage.</title>
        <authorList>
            <person name="Mendez-Garcia C."/>
            <person name="Mesa V."/>
            <person name="Sprenger R.R."/>
            <person name="Richter M."/>
            <person name="Diez M.S."/>
            <person name="Solano J."/>
            <person name="Bargiela R."/>
            <person name="Golyshina O.V."/>
            <person name="Manteca A."/>
            <person name="Ramos J.L."/>
            <person name="Gallego J.R."/>
            <person name="Llorente I."/>
            <person name="Martins Dos Santos V.A."/>
            <person name="Jensen O.N."/>
            <person name="Pelaez A.I."/>
            <person name="Sanchez J."/>
            <person name="Ferrer M."/>
        </authorList>
    </citation>
    <scope>NUCLEOTIDE SEQUENCE</scope>
</reference>
<protein>
    <submittedName>
        <fullName evidence="1">Uncharacterized protein</fullName>
    </submittedName>
</protein>
<name>T0Z8T3_9ZZZZ</name>
<gene>
    <name evidence="1" type="ORF">B2A_11016</name>
</gene>
<sequence>ANPVNTANVRATHVSSNPRAMFTYENYVARTLPIINWVNTPSQISVIAKRLHGVVQNAVSALTPEYWSVRG</sequence>
<dbReference type="AlphaFoldDB" id="T0Z8T3"/>
<comment type="caution">
    <text evidence="1">The sequence shown here is derived from an EMBL/GenBank/DDBJ whole genome shotgun (WGS) entry which is preliminary data.</text>
</comment>
<proteinExistence type="predicted"/>
<feature type="non-terminal residue" evidence="1">
    <location>
        <position position="1"/>
    </location>
</feature>
<accession>T0Z8T3</accession>
<reference evidence="1" key="1">
    <citation type="submission" date="2013-08" db="EMBL/GenBank/DDBJ databases">
        <authorList>
            <person name="Mendez C."/>
            <person name="Richter M."/>
            <person name="Ferrer M."/>
            <person name="Sanchez J."/>
        </authorList>
    </citation>
    <scope>NUCLEOTIDE SEQUENCE</scope>
</reference>
<dbReference type="EMBL" id="AUZZ01007940">
    <property type="protein sequence ID" value="EQD40477.1"/>
    <property type="molecule type" value="Genomic_DNA"/>
</dbReference>
<organism evidence="1">
    <name type="scientific">mine drainage metagenome</name>
    <dbReference type="NCBI Taxonomy" id="410659"/>
    <lineage>
        <taxon>unclassified sequences</taxon>
        <taxon>metagenomes</taxon>
        <taxon>ecological metagenomes</taxon>
    </lineage>
</organism>